<feature type="compositionally biased region" description="Basic residues" evidence="1">
    <location>
        <begin position="12"/>
        <end position="25"/>
    </location>
</feature>
<feature type="compositionally biased region" description="Basic residues" evidence="1">
    <location>
        <begin position="33"/>
        <end position="47"/>
    </location>
</feature>
<dbReference type="RefSeq" id="XP_049265056.1">
    <property type="nucleotide sequence ID" value="XM_049405315.1"/>
</dbReference>
<evidence type="ECO:0000313" key="2">
    <source>
        <dbReference type="EMBL" id="KAG7664824.1"/>
    </source>
</evidence>
<reference evidence="2 3" key="1">
    <citation type="journal article" date="2021" name="DNA Res.">
        <title>Genome analysis of Candida subhashii reveals its hybrid nature and dual mitochondrial genome conformations.</title>
        <authorList>
            <person name="Mixao V."/>
            <person name="Hegedusova E."/>
            <person name="Saus E."/>
            <person name="Pryszcz L.P."/>
            <person name="Cillingova A."/>
            <person name="Nosek J."/>
            <person name="Gabaldon T."/>
        </authorList>
    </citation>
    <scope>NUCLEOTIDE SEQUENCE [LARGE SCALE GENOMIC DNA]</scope>
    <source>
        <strain evidence="2 3">CBS 10753</strain>
    </source>
</reference>
<dbReference type="EMBL" id="JAGSYN010000063">
    <property type="protein sequence ID" value="KAG7664824.1"/>
    <property type="molecule type" value="Genomic_DNA"/>
</dbReference>
<comment type="caution">
    <text evidence="2">The sequence shown here is derived from an EMBL/GenBank/DDBJ whole genome shotgun (WGS) entry which is preliminary data.</text>
</comment>
<name>A0A8J5QNK2_9ASCO</name>
<proteinExistence type="predicted"/>
<protein>
    <submittedName>
        <fullName evidence="2">Uncharacterized protein</fullName>
    </submittedName>
</protein>
<dbReference type="Proteomes" id="UP000694255">
    <property type="component" value="Unassembled WGS sequence"/>
</dbReference>
<gene>
    <name evidence="2" type="ORF">J8A68_001641</name>
</gene>
<organism evidence="2 3">
    <name type="scientific">[Candida] subhashii</name>
    <dbReference type="NCBI Taxonomy" id="561895"/>
    <lineage>
        <taxon>Eukaryota</taxon>
        <taxon>Fungi</taxon>
        <taxon>Dikarya</taxon>
        <taxon>Ascomycota</taxon>
        <taxon>Saccharomycotina</taxon>
        <taxon>Pichiomycetes</taxon>
        <taxon>Debaryomycetaceae</taxon>
        <taxon>Spathaspora</taxon>
    </lineage>
</organism>
<dbReference type="AlphaFoldDB" id="A0A8J5QNK2"/>
<keyword evidence="3" id="KW-1185">Reference proteome</keyword>
<dbReference type="GeneID" id="73468442"/>
<evidence type="ECO:0000256" key="1">
    <source>
        <dbReference type="SAM" id="MobiDB-lite"/>
    </source>
</evidence>
<sequence>MFRYPEDEWRRLGRSQRRRITRKRQRQEQRQRERLHRSYVPTRRRRDRYVPTGKRPINSRNSIGEHYSSSYTRLGAFPSTRDFVSAPSIGHGTSSSIRNAGNSPKSAQGPAYVPRGSHPTRNTYRGRYKKYEPTVETSRVPIQEQFGDSSSIEEKQEALIEIPFETYHWDDIALARLPQSDVYESDSDSSCKIDFENMAVDEEDFFSINFDPYNMKL</sequence>
<accession>A0A8J5QNK2</accession>
<feature type="compositionally biased region" description="Basic and acidic residues" evidence="1">
    <location>
        <begin position="1"/>
        <end position="11"/>
    </location>
</feature>
<feature type="region of interest" description="Disordered" evidence="1">
    <location>
        <begin position="88"/>
        <end position="124"/>
    </location>
</feature>
<feature type="region of interest" description="Disordered" evidence="1">
    <location>
        <begin position="1"/>
        <end position="64"/>
    </location>
</feature>
<evidence type="ECO:0000313" key="3">
    <source>
        <dbReference type="Proteomes" id="UP000694255"/>
    </source>
</evidence>
<feature type="compositionally biased region" description="Polar residues" evidence="1">
    <location>
        <begin position="91"/>
        <end position="106"/>
    </location>
</feature>